<gene>
    <name evidence="1" type="ORF">EVEC_LOCUS9884</name>
</gene>
<evidence type="ECO:0000313" key="2">
    <source>
        <dbReference type="Proteomes" id="UP000274131"/>
    </source>
</evidence>
<dbReference type="Proteomes" id="UP000274131">
    <property type="component" value="Unassembled WGS sequence"/>
</dbReference>
<protein>
    <submittedName>
        <fullName evidence="1 3">Uncharacterized protein</fullName>
    </submittedName>
</protein>
<dbReference type="EMBL" id="UXUI01010361">
    <property type="protein sequence ID" value="VDD95133.1"/>
    <property type="molecule type" value="Genomic_DNA"/>
</dbReference>
<dbReference type="AlphaFoldDB" id="A0A0N4VI88"/>
<proteinExistence type="predicted"/>
<evidence type="ECO:0000313" key="1">
    <source>
        <dbReference type="EMBL" id="VDD95133.1"/>
    </source>
</evidence>
<sequence length="214" mass="24457">MIGIKRNDSDGDNSRLAEKGSESCCQRRGHSSVARAFDCRSRVLRLKSGCFLFYVWRVAEKIRDHPSLGNVSPQHEYLFNRDDPHVAVRCPIYITGNDSGDDDGRLADTRWKSCCCRRGYRSVAGYSTADREVPVSYAGAPFLMFREYQKESVIIPLQRNLSLQYMRLLSRDDTHACTNENDSDDDDDRFTEKARKSCCQRWRYSSVAGDLTGN</sequence>
<evidence type="ECO:0000313" key="3">
    <source>
        <dbReference type="WBParaSite" id="EVEC_0001054101-mRNA-1"/>
    </source>
</evidence>
<dbReference type="WBParaSite" id="EVEC_0001054101-mRNA-1">
    <property type="protein sequence ID" value="EVEC_0001054101-mRNA-1"/>
    <property type="gene ID" value="EVEC_0001054101"/>
</dbReference>
<name>A0A0N4VI88_ENTVE</name>
<reference evidence="3" key="1">
    <citation type="submission" date="2017-02" db="UniProtKB">
        <authorList>
            <consortium name="WormBaseParasite"/>
        </authorList>
    </citation>
    <scope>IDENTIFICATION</scope>
</reference>
<organism evidence="3">
    <name type="scientific">Enterobius vermicularis</name>
    <name type="common">Human pinworm</name>
    <dbReference type="NCBI Taxonomy" id="51028"/>
    <lineage>
        <taxon>Eukaryota</taxon>
        <taxon>Metazoa</taxon>
        <taxon>Ecdysozoa</taxon>
        <taxon>Nematoda</taxon>
        <taxon>Chromadorea</taxon>
        <taxon>Rhabditida</taxon>
        <taxon>Spirurina</taxon>
        <taxon>Oxyuridomorpha</taxon>
        <taxon>Oxyuroidea</taxon>
        <taxon>Oxyuridae</taxon>
        <taxon>Enterobius</taxon>
    </lineage>
</organism>
<reference evidence="1 2" key="2">
    <citation type="submission" date="2018-10" db="EMBL/GenBank/DDBJ databases">
        <authorList>
            <consortium name="Pathogen Informatics"/>
        </authorList>
    </citation>
    <scope>NUCLEOTIDE SEQUENCE [LARGE SCALE GENOMIC DNA]</scope>
</reference>
<keyword evidence="2" id="KW-1185">Reference proteome</keyword>
<accession>A0A0N4VI88</accession>